<dbReference type="EMBL" id="CP064946">
    <property type="protein sequence ID" value="QPH48260.1"/>
    <property type="molecule type" value="Genomic_DNA"/>
</dbReference>
<evidence type="ECO:0000313" key="4">
    <source>
        <dbReference type="Proteomes" id="UP000594430"/>
    </source>
</evidence>
<sequence length="1269" mass="137595">MAMGRLSRVLSVLTRWGLGACALLVIAVALYASLGRALVPLAAEYRSTVQAKVAGALGVPVHIGALQGRWSRLSPVLTVRDLQIGEGGTALRLDDVTVVPDVWGSLVAGEVRLARIQLAGLQLIAREDEAGKWKLEGLPKQDDAPLQPEQLLKDLRRLGRVDVFDSQVTLHAWQRDPLTLTYVSAGLLAGPSRQSLDLRATLPDGQPLTLSARSRASAEAWRDAQVQGYLNLPHSDWARWLPPRLLGQWHAQVLQAGGEAWFDWRDRQLHQGAVRLNAPHLQGAYDTRKPVKVDSLALNAWFERQDEGFDVIVDALAMDIGDTHWASRLRLMQRNGAAPADESWQVQADRVELTPLTPLIHALAPMGQQVLAVIDGLNVTGALRNVHLTARPKADGDRRLAFESNLERVGFDAYHGAPAAGNVSGSISGDLGHGELRLDTDAFMLHLDPIFAKPWHYQKANARLTWALDKEGFTLIAPYLKVVGEEGNIAGDFLIRLLFEEGREDYMDLRVGLTDGDGRYTAKYLPEVLSPALDQWLRSAIVKGSVDQGYFQYQGSLNHGAKPEARSISLFFKVHDATLDFQPGWPQVQHVDGDVFIEDSGVRIKAQSGVLLDTKVSDVKVDIPHVEGMGDSHLHLDGNFEGGLVDGLKILKQAPIGTNEIFAGWEGEGPLRGKVKLDIPLAHGQQPKVKVDFATRDARLKIASPELELTRLKGDFSFDYDKGLSGKGISLQAFGKPVTAQIAAVGEPGQMQTRISASGRVSLQALTQWLHFDQALPASGELPYQLQLSIGARENLINVDSDLKGLSIDLPAPFGKAPADSRASRFSMNLQGAQRHIDAAYTDLARLAYVAPAEHLDQGAGELLLGAGQAQPPGGRGLRIRGHLDTLDLEPWQAQAQKLGGDDPGGNARQTLQSVDLSIGALKAYGTELNQARVRLARGSAAWDVRLDSRQVVGDARVPDAEGAPIVVRLQTLRLPAGNADQAQDEDGADPLASFDPRKVPPLDVRIDTLYRGDDLYGSAAIKLRPTRTGVNASDIDLNLKGLRIDGAGGWDGAGGTSWYKGRVQGKQLGDVLTAWGFAPTVTARDFRMDVDGRWPGSPAAISLKRFSGSLDAVLHSGQFVEVDGGAQALRVFGLLNFNAIGRRLRLDFSDLFEKGLAYDRLKGLLVASEGVYVTRTPIKVTGPSSDFELDGTLDMVRERVAANLQVSLPVTNNLPLAALIVGAPAVGGALFLVDRLIGDRVSRFASVHYRVVGPWKEPKITFVKPFQK</sequence>
<name>A0A7S9L648_9PSED</name>
<dbReference type="AlphaFoldDB" id="A0A7S9L648"/>
<dbReference type="PANTHER" id="PTHR38690:SF1">
    <property type="entry name" value="PROTEASE"/>
    <property type="match status" value="1"/>
</dbReference>
<protein>
    <submittedName>
        <fullName evidence="3">TIGR02099 family protein</fullName>
    </submittedName>
</protein>
<dbReference type="Pfam" id="PF13116">
    <property type="entry name" value="YhdP"/>
    <property type="match status" value="1"/>
</dbReference>
<feature type="domain" description="YhdP central" evidence="2">
    <location>
        <begin position="9"/>
        <end position="1261"/>
    </location>
</feature>
<evidence type="ECO:0000313" key="3">
    <source>
        <dbReference type="EMBL" id="QPH48260.1"/>
    </source>
</evidence>
<gene>
    <name evidence="3" type="ORF">IZU98_17965</name>
</gene>
<evidence type="ECO:0000256" key="1">
    <source>
        <dbReference type="SAM" id="MobiDB-lite"/>
    </source>
</evidence>
<evidence type="ECO:0000259" key="2">
    <source>
        <dbReference type="Pfam" id="PF13116"/>
    </source>
</evidence>
<accession>A0A7S9L648</accession>
<dbReference type="InterPro" id="IPR025263">
    <property type="entry name" value="YhdP_central"/>
</dbReference>
<dbReference type="NCBIfam" id="TIGR02099">
    <property type="entry name" value="YhdP family protein"/>
    <property type="match status" value="1"/>
</dbReference>
<reference evidence="3 4" key="1">
    <citation type="submission" date="2020-11" db="EMBL/GenBank/DDBJ databases">
        <title>Pseudomonas fulva producing VIM-24.</title>
        <authorList>
            <person name="Liu S."/>
        </authorList>
    </citation>
    <scope>NUCLEOTIDE SEQUENCE [LARGE SCALE GENOMIC DNA]</scope>
    <source>
        <strain evidence="3 4">ZDHY414</strain>
    </source>
</reference>
<dbReference type="Proteomes" id="UP000594430">
    <property type="component" value="Chromosome"/>
</dbReference>
<dbReference type="RefSeq" id="WP_049695485.1">
    <property type="nucleotide sequence ID" value="NZ_CP014025.1"/>
</dbReference>
<dbReference type="PANTHER" id="PTHR38690">
    <property type="entry name" value="PROTEASE-RELATED"/>
    <property type="match status" value="1"/>
</dbReference>
<organism evidence="3 4">
    <name type="scientific">Pseudomonas fulva</name>
    <dbReference type="NCBI Taxonomy" id="47880"/>
    <lineage>
        <taxon>Bacteria</taxon>
        <taxon>Pseudomonadati</taxon>
        <taxon>Pseudomonadota</taxon>
        <taxon>Gammaproteobacteria</taxon>
        <taxon>Pseudomonadales</taxon>
        <taxon>Pseudomonadaceae</taxon>
        <taxon>Pseudomonas</taxon>
    </lineage>
</organism>
<proteinExistence type="predicted"/>
<feature type="region of interest" description="Disordered" evidence="1">
    <location>
        <begin position="977"/>
        <end position="997"/>
    </location>
</feature>
<dbReference type="InterPro" id="IPR011836">
    <property type="entry name" value="YhdP"/>
</dbReference>